<evidence type="ECO:0000259" key="1">
    <source>
        <dbReference type="Pfam" id="PF09861"/>
    </source>
</evidence>
<gene>
    <name evidence="3" type="ordered locus">Metho_1305</name>
</gene>
<dbReference type="InterPro" id="IPR043166">
    <property type="entry name" value="LarA-like_C"/>
</dbReference>
<dbReference type="Pfam" id="PF21113">
    <property type="entry name" value="LarA_C"/>
    <property type="match status" value="1"/>
</dbReference>
<dbReference type="PANTHER" id="PTHR33171:SF17">
    <property type="entry name" value="LARA-LIKE N-TERMINAL DOMAIN-CONTAINING PROTEIN"/>
    <property type="match status" value="1"/>
</dbReference>
<keyword evidence="4" id="KW-1185">Reference proteome</keyword>
<dbReference type="Pfam" id="PF09861">
    <property type="entry name" value="Lar_N"/>
    <property type="match status" value="1"/>
</dbReference>
<dbReference type="AlphaFoldDB" id="L0KZK2"/>
<dbReference type="Gene3D" id="3.40.50.11440">
    <property type="match status" value="1"/>
</dbReference>
<evidence type="ECO:0000313" key="4">
    <source>
        <dbReference type="Proteomes" id="UP000010866"/>
    </source>
</evidence>
<proteinExistence type="predicted"/>
<dbReference type="GO" id="GO:0050043">
    <property type="term" value="F:lactate racemase activity"/>
    <property type="evidence" value="ECO:0007669"/>
    <property type="project" value="InterPro"/>
</dbReference>
<dbReference type="InterPro" id="IPR047926">
    <property type="entry name" value="Ni_dep_LarA"/>
</dbReference>
<evidence type="ECO:0000259" key="2">
    <source>
        <dbReference type="Pfam" id="PF21113"/>
    </source>
</evidence>
<dbReference type="PANTHER" id="PTHR33171">
    <property type="entry name" value="LAR_N DOMAIN-CONTAINING PROTEIN"/>
    <property type="match status" value="1"/>
</dbReference>
<sequence length="418" mass="46435">MIILIKIPYDQEHIDLDVTIPHEIITPTHVKVDNESEIIVQALEEPVGMESFASFTSKSDKLLVLVNDATRPTPTSKVLRALYPLLKDHPDVKFLIATGAHRGPTDDELRYIFGELLDEFRNIIHVHDARKDEDMVYLGESSNGTEMYLNRLVTETKNILVIGSVEPHYFAGYTGGRKSFLPGVAAYKTIEMNHMHALSDKASPLALEGNPVAEDMEDAMKVLKDLRIFSIQTVLTADHGLYAMVAGDLKLSFELAVKKANEVFCTPCRQRGNIVLTVAPYPMDIDLYQSQKALENGKLALEQGGIIILVSKCRDGVGDDTFLKLLCCAQTPEDVMQKIAEGYKLGYHKAAKMVQIGMHAQMWAVSDLDTDTLKMARLKPHTDLQETFDMAIATIRAKGKEPYAVILPQGSLTVPLVK</sequence>
<organism evidence="3 4">
    <name type="scientific">Methanomethylovorans hollandica (strain DSM 15978 / NBRC 107637 / DMS1)</name>
    <dbReference type="NCBI Taxonomy" id="867904"/>
    <lineage>
        <taxon>Archaea</taxon>
        <taxon>Methanobacteriati</taxon>
        <taxon>Methanobacteriota</taxon>
        <taxon>Stenosarchaea group</taxon>
        <taxon>Methanomicrobia</taxon>
        <taxon>Methanosarcinales</taxon>
        <taxon>Methanosarcinaceae</taxon>
        <taxon>Methanomethylovorans</taxon>
    </lineage>
</organism>
<dbReference type="Gene3D" id="3.90.226.30">
    <property type="match status" value="1"/>
</dbReference>
<feature type="domain" description="Lactate racemase C-terminal" evidence="2">
    <location>
        <begin position="272"/>
        <end position="410"/>
    </location>
</feature>
<dbReference type="InterPro" id="IPR048068">
    <property type="entry name" value="LarA-like"/>
</dbReference>
<dbReference type="InterPro" id="IPR018657">
    <property type="entry name" value="LarA-like_N"/>
</dbReference>
<dbReference type="STRING" id="867904.Metho_1305"/>
<reference evidence="4" key="1">
    <citation type="submission" date="2012-02" db="EMBL/GenBank/DDBJ databases">
        <title>Complete sequence of chromosome of Methanomethylovorans hollandica DSM 15978.</title>
        <authorList>
            <person name="Lucas S."/>
            <person name="Copeland A."/>
            <person name="Lapidus A."/>
            <person name="Glavina del Rio T."/>
            <person name="Dalin E."/>
            <person name="Tice H."/>
            <person name="Bruce D."/>
            <person name="Goodwin L."/>
            <person name="Pitluck S."/>
            <person name="Peters L."/>
            <person name="Mikhailova N."/>
            <person name="Held B."/>
            <person name="Kyrpides N."/>
            <person name="Mavromatis K."/>
            <person name="Ivanova N."/>
            <person name="Brettin T."/>
            <person name="Detter J.C."/>
            <person name="Han C."/>
            <person name="Larimer F."/>
            <person name="Land M."/>
            <person name="Hauser L."/>
            <person name="Markowitz V."/>
            <person name="Cheng J.-F."/>
            <person name="Hugenholtz P."/>
            <person name="Woyke T."/>
            <person name="Wu D."/>
            <person name="Spring S."/>
            <person name="Schroeder M."/>
            <person name="Brambilla E."/>
            <person name="Klenk H.-P."/>
            <person name="Eisen J.A."/>
        </authorList>
    </citation>
    <scope>NUCLEOTIDE SEQUENCE [LARGE SCALE GENOMIC DNA]</scope>
    <source>
        <strain evidence="4">DSM 15978 / NBRC 107637 / DMS1</strain>
    </source>
</reference>
<name>L0KZK2_METHD</name>
<dbReference type="KEGG" id="mhz:Metho_1305"/>
<dbReference type="HOGENOM" id="CLU_050189_0_0_2"/>
<dbReference type="InterPro" id="IPR048520">
    <property type="entry name" value="LarA_C"/>
</dbReference>
<protein>
    <submittedName>
        <fullName evidence="3">Uncharacterized protein</fullName>
    </submittedName>
</protein>
<feature type="domain" description="LarA-like N-terminal" evidence="1">
    <location>
        <begin position="10"/>
        <end position="201"/>
    </location>
</feature>
<accession>L0KZK2</accession>
<dbReference type="EMBL" id="CP003362">
    <property type="protein sequence ID" value="AGB49528.1"/>
    <property type="molecule type" value="Genomic_DNA"/>
</dbReference>
<dbReference type="NCBIfam" id="NF033504">
    <property type="entry name" value="Ni_dep_LarA"/>
    <property type="match status" value="1"/>
</dbReference>
<evidence type="ECO:0000313" key="3">
    <source>
        <dbReference type="EMBL" id="AGB49528.1"/>
    </source>
</evidence>
<dbReference type="Proteomes" id="UP000010866">
    <property type="component" value="Chromosome"/>
</dbReference>